<comment type="subcellular location">
    <subcellularLocation>
        <location evidence="1">Nucleus</location>
    </subcellularLocation>
</comment>
<evidence type="ECO:0000256" key="1">
    <source>
        <dbReference type="ARBA" id="ARBA00004123"/>
    </source>
</evidence>
<comment type="caution">
    <text evidence="6">The sequence shown here is derived from an EMBL/GenBank/DDBJ whole genome shotgun (WGS) entry which is preliminary data.</text>
</comment>
<proteinExistence type="inferred from homology"/>
<sequence length="683" mass="75268">MQFFDLNILYLEGDKSIPDKSAKKQNRLRLIIKAMELGYTGIAYNRTIKGAMSESDRCSIPPFPLSSLLNAAPSLSSAVSFHRRLLGVPATAPFRQYTRLTVVVETSAQASALNSGNPVLKTYDLVAVRPLNQNCFDHACQSSQVDLISINFAEKLPFRLKLPMVKAAIARGMYFEITYSSLMEDVQARRQLIANAKLLVEWTRGKNLIVSSAASSVLELRGPNDVSNLSSLLGLSNERAKAAISKNCRLLIANALRKRQFYKEAIRVEVMPAGAQNDPNEPWVVDDLDWDPISSGEGDLCLDDMAKSFANSGKVSQTVKAIDFASVVNSAQSHGLQVKDIGFTVADKLYQSGDVINFASKNLYVSKDTEKLQKSVPISSSQLDLDGNADEKSQQTMLLDSPKALPVHEELRISSTSFLQEQDKAGGLEGNMSVHEPELEKDFASHAEDMLISNIRETPPEDCGLDDGRGAYSKEEGSVNFQDVDGSRQLVSDVMNSTEAGISTSLQLSDQSNLSVPLDTSLNGHSLPLMENAELDAYSTIIADKMMNVESFIDRSGSDFSVQGEEVTKEQGQREEHYIGCEVGSNENLNADTMVEMASSPEGKYRDDRIVAKSVCPENVTVVTGKQVEESSRANSHSLVENKSGPHKVKRFVSDQVYRFPFKRLLQVQFKKKGRKSTYKKKR</sequence>
<evidence type="ECO:0000256" key="5">
    <source>
        <dbReference type="ARBA" id="ARBA00023242"/>
    </source>
</evidence>
<dbReference type="AlphaFoldDB" id="A0A9Q1KAR7"/>
<name>A0A9Q1KAR7_9CARY</name>
<dbReference type="Proteomes" id="UP001153076">
    <property type="component" value="Unassembled WGS sequence"/>
</dbReference>
<dbReference type="SUPFAM" id="SSF89550">
    <property type="entry name" value="PHP domain-like"/>
    <property type="match status" value="1"/>
</dbReference>
<comment type="similarity">
    <text evidence="2">Belongs to the eukaryotic/archaeal RNase P protein component 3 family.</text>
</comment>
<evidence type="ECO:0000256" key="3">
    <source>
        <dbReference type="ARBA" id="ARBA00022694"/>
    </source>
</evidence>
<dbReference type="InterPro" id="IPR016195">
    <property type="entry name" value="Pol/histidinol_Pase-like"/>
</dbReference>
<dbReference type="Pfam" id="PF01876">
    <property type="entry name" value="RNase_P_p30"/>
    <property type="match status" value="1"/>
</dbReference>
<dbReference type="GO" id="GO:0008033">
    <property type="term" value="P:tRNA processing"/>
    <property type="evidence" value="ECO:0007669"/>
    <property type="project" value="UniProtKB-KW"/>
</dbReference>
<evidence type="ECO:0000313" key="6">
    <source>
        <dbReference type="EMBL" id="KAJ8439928.1"/>
    </source>
</evidence>
<evidence type="ECO:0000256" key="2">
    <source>
        <dbReference type="ARBA" id="ARBA00007331"/>
    </source>
</evidence>
<dbReference type="EMBL" id="JAKOGI010000205">
    <property type="protein sequence ID" value="KAJ8439928.1"/>
    <property type="molecule type" value="Genomic_DNA"/>
</dbReference>
<keyword evidence="7" id="KW-1185">Reference proteome</keyword>
<dbReference type="PANTHER" id="PTHR13031:SF0">
    <property type="entry name" value="RIBONUCLEASE P PROTEIN SUBUNIT P30"/>
    <property type="match status" value="1"/>
</dbReference>
<dbReference type="FunFam" id="3.20.20.140:FF:000044">
    <property type="entry name" value="Polymerase/histidinol phosphatase-like protein"/>
    <property type="match status" value="1"/>
</dbReference>
<dbReference type="GO" id="GO:0003723">
    <property type="term" value="F:RNA binding"/>
    <property type="evidence" value="ECO:0007669"/>
    <property type="project" value="TreeGrafter"/>
</dbReference>
<dbReference type="GO" id="GO:0016787">
    <property type="term" value="F:hydrolase activity"/>
    <property type="evidence" value="ECO:0007669"/>
    <property type="project" value="UniProtKB-KW"/>
</dbReference>
<dbReference type="GO" id="GO:0005655">
    <property type="term" value="C:nucleolar ribonuclease P complex"/>
    <property type="evidence" value="ECO:0007669"/>
    <property type="project" value="TreeGrafter"/>
</dbReference>
<dbReference type="InterPro" id="IPR002738">
    <property type="entry name" value="RNase_P_p30"/>
</dbReference>
<organism evidence="6 7">
    <name type="scientific">Carnegiea gigantea</name>
    <dbReference type="NCBI Taxonomy" id="171969"/>
    <lineage>
        <taxon>Eukaryota</taxon>
        <taxon>Viridiplantae</taxon>
        <taxon>Streptophyta</taxon>
        <taxon>Embryophyta</taxon>
        <taxon>Tracheophyta</taxon>
        <taxon>Spermatophyta</taxon>
        <taxon>Magnoliopsida</taxon>
        <taxon>eudicotyledons</taxon>
        <taxon>Gunneridae</taxon>
        <taxon>Pentapetalae</taxon>
        <taxon>Caryophyllales</taxon>
        <taxon>Cactineae</taxon>
        <taxon>Cactaceae</taxon>
        <taxon>Cactoideae</taxon>
        <taxon>Echinocereeae</taxon>
        <taxon>Carnegiea</taxon>
    </lineage>
</organism>
<protein>
    <submittedName>
        <fullName evidence="6">Uncharacterized protein</fullName>
    </submittedName>
</protein>
<keyword evidence="4" id="KW-0378">Hydrolase</keyword>
<keyword evidence="3" id="KW-0819">tRNA processing</keyword>
<dbReference type="Gene3D" id="3.20.20.140">
    <property type="entry name" value="Metal-dependent hydrolases"/>
    <property type="match status" value="1"/>
</dbReference>
<gene>
    <name evidence="6" type="ORF">Cgig2_003994</name>
</gene>
<dbReference type="OrthoDB" id="17948at2759"/>
<evidence type="ECO:0000313" key="7">
    <source>
        <dbReference type="Proteomes" id="UP001153076"/>
    </source>
</evidence>
<accession>A0A9Q1KAR7</accession>
<keyword evidence="5" id="KW-0539">Nucleus</keyword>
<reference evidence="6" key="1">
    <citation type="submission" date="2022-04" db="EMBL/GenBank/DDBJ databases">
        <title>Carnegiea gigantea Genome sequencing and assembly v2.</title>
        <authorList>
            <person name="Copetti D."/>
            <person name="Sanderson M.J."/>
            <person name="Burquez A."/>
            <person name="Wojciechowski M.F."/>
        </authorList>
    </citation>
    <scope>NUCLEOTIDE SEQUENCE</scope>
    <source>
        <strain evidence="6">SGP5-SGP5p</strain>
        <tissue evidence="6">Aerial part</tissue>
    </source>
</reference>
<evidence type="ECO:0000256" key="4">
    <source>
        <dbReference type="ARBA" id="ARBA00022801"/>
    </source>
</evidence>
<dbReference type="PANTHER" id="PTHR13031">
    <property type="entry name" value="RIBONUCLEASE P SUBUNIT P30"/>
    <property type="match status" value="1"/>
</dbReference>